<protein>
    <submittedName>
        <fullName evidence="17">Cyanobactin maturation protease, PatA/PatG family</fullName>
    </submittedName>
</protein>
<dbReference type="GO" id="GO:0046872">
    <property type="term" value="F:metal ion binding"/>
    <property type="evidence" value="ECO:0007669"/>
    <property type="project" value="UniProtKB-KW"/>
</dbReference>
<feature type="compositionally biased region" description="Polar residues" evidence="12">
    <location>
        <begin position="732"/>
        <end position="748"/>
    </location>
</feature>
<dbReference type="GO" id="GO:0051536">
    <property type="term" value="F:iron-sulfur cluster binding"/>
    <property type="evidence" value="ECO:0007669"/>
    <property type="project" value="UniProtKB-KW"/>
</dbReference>
<dbReference type="InterPro" id="IPR000192">
    <property type="entry name" value="Aminotrans_V_dom"/>
</dbReference>
<dbReference type="InterPro" id="IPR000209">
    <property type="entry name" value="Peptidase_S8/S53_dom"/>
</dbReference>
<dbReference type="PROSITE" id="PS51892">
    <property type="entry name" value="SUBTILASE"/>
    <property type="match status" value="1"/>
</dbReference>
<reference evidence="17 18" key="1">
    <citation type="submission" date="2016-11" db="EMBL/GenBank/DDBJ databases">
        <authorList>
            <person name="Jaros S."/>
            <person name="Januszkiewicz K."/>
            <person name="Wedrychowicz H."/>
        </authorList>
    </citation>
    <scope>NUCLEOTIDE SEQUENCE [LARGE SCALE GENOMIC DNA]</scope>
    <source>
        <strain evidence="17 18">DSM 21758</strain>
    </source>
</reference>
<organism evidence="17 18">
    <name type="scientific">Clostridium cavendishii DSM 21758</name>
    <dbReference type="NCBI Taxonomy" id="1121302"/>
    <lineage>
        <taxon>Bacteria</taxon>
        <taxon>Bacillati</taxon>
        <taxon>Bacillota</taxon>
        <taxon>Clostridia</taxon>
        <taxon>Eubacteriales</taxon>
        <taxon>Clostridiaceae</taxon>
        <taxon>Clostridium</taxon>
    </lineage>
</organism>
<evidence type="ECO:0000256" key="7">
    <source>
        <dbReference type="ARBA" id="ARBA00022898"/>
    </source>
</evidence>
<evidence type="ECO:0000256" key="1">
    <source>
        <dbReference type="ARBA" id="ARBA00001933"/>
    </source>
</evidence>
<dbReference type="InterPro" id="IPR040483">
    <property type="entry name" value="PatG_dom"/>
</dbReference>
<dbReference type="InterPro" id="IPR034056">
    <property type="entry name" value="Pep_S8_PatG/PatA-like"/>
</dbReference>
<dbReference type="InterPro" id="IPR015500">
    <property type="entry name" value="Peptidase_S8_subtilisin-rel"/>
</dbReference>
<dbReference type="Gene3D" id="3.40.50.200">
    <property type="entry name" value="Peptidase S8/S53 domain"/>
    <property type="match status" value="1"/>
</dbReference>
<dbReference type="InterPro" id="IPR015421">
    <property type="entry name" value="PyrdxlP-dep_Trfase_major"/>
</dbReference>
<dbReference type="InterPro" id="IPR036852">
    <property type="entry name" value="Peptidase_S8/S53_dom_sf"/>
</dbReference>
<dbReference type="InterPro" id="IPR023830">
    <property type="entry name" value="Peptidase_S8A_PatG"/>
</dbReference>
<evidence type="ECO:0000313" key="18">
    <source>
        <dbReference type="Proteomes" id="UP000184310"/>
    </source>
</evidence>
<dbReference type="OrthoDB" id="9808002at2"/>
<keyword evidence="3 11" id="KW-0645">Protease</keyword>
<evidence type="ECO:0000256" key="6">
    <source>
        <dbReference type="ARBA" id="ARBA00022825"/>
    </source>
</evidence>
<evidence type="ECO:0000256" key="4">
    <source>
        <dbReference type="ARBA" id="ARBA00022723"/>
    </source>
</evidence>
<keyword evidence="18" id="KW-1185">Reference proteome</keyword>
<dbReference type="PANTHER" id="PTHR11601">
    <property type="entry name" value="CYSTEINE DESULFURYLASE FAMILY MEMBER"/>
    <property type="match status" value="1"/>
</dbReference>
<evidence type="ECO:0000313" key="17">
    <source>
        <dbReference type="EMBL" id="SHJ21941.1"/>
    </source>
</evidence>
<evidence type="ECO:0000256" key="3">
    <source>
        <dbReference type="ARBA" id="ARBA00022670"/>
    </source>
</evidence>
<dbReference type="AlphaFoldDB" id="A0A1M6HIA8"/>
<dbReference type="InterPro" id="IPR040636">
    <property type="entry name" value="PatG_C"/>
</dbReference>
<dbReference type="Gene3D" id="1.10.260.50">
    <property type="match status" value="1"/>
</dbReference>
<comment type="catalytic activity">
    <reaction evidence="10">
        <text>(sulfur carrier)-H + L-cysteine = (sulfur carrier)-SH + L-alanine</text>
        <dbReference type="Rhea" id="RHEA:43892"/>
        <dbReference type="Rhea" id="RHEA-COMP:14737"/>
        <dbReference type="Rhea" id="RHEA-COMP:14739"/>
        <dbReference type="ChEBI" id="CHEBI:29917"/>
        <dbReference type="ChEBI" id="CHEBI:35235"/>
        <dbReference type="ChEBI" id="CHEBI:57972"/>
        <dbReference type="ChEBI" id="CHEBI:64428"/>
        <dbReference type="EC" id="2.8.1.7"/>
    </reaction>
</comment>
<evidence type="ECO:0000256" key="2">
    <source>
        <dbReference type="ARBA" id="ARBA00006490"/>
    </source>
</evidence>
<comment type="similarity">
    <text evidence="11">Belongs to the peptidase S8 family.</text>
</comment>
<dbReference type="SUPFAM" id="SSF52743">
    <property type="entry name" value="Subtilisin-like"/>
    <property type="match status" value="1"/>
</dbReference>
<dbReference type="InterPro" id="IPR015424">
    <property type="entry name" value="PyrdxlP-dep_Trfase"/>
</dbReference>
<gene>
    <name evidence="17" type="ORF">SAMN02745163_01488</name>
</gene>
<dbReference type="Gene3D" id="3.40.640.10">
    <property type="entry name" value="Type I PLP-dependent aspartate aminotransferase-like (Major domain)"/>
    <property type="match status" value="1"/>
</dbReference>
<evidence type="ECO:0000259" key="13">
    <source>
        <dbReference type="Pfam" id="PF00082"/>
    </source>
</evidence>
<keyword evidence="4" id="KW-0479">Metal-binding</keyword>
<evidence type="ECO:0000256" key="9">
    <source>
        <dbReference type="ARBA" id="ARBA00023014"/>
    </source>
</evidence>
<dbReference type="RefSeq" id="WP_084108502.1">
    <property type="nucleotide sequence ID" value="NZ_FQZB01000007.1"/>
</dbReference>
<accession>A0A1M6HIA8</accession>
<dbReference type="GO" id="GO:0031071">
    <property type="term" value="F:cysteine desulfurase activity"/>
    <property type="evidence" value="ECO:0007669"/>
    <property type="project" value="UniProtKB-EC"/>
</dbReference>
<keyword evidence="9" id="KW-0411">Iron-sulfur</keyword>
<dbReference type="Gene3D" id="3.90.1150.10">
    <property type="entry name" value="Aspartate Aminotransferase, domain 1"/>
    <property type="match status" value="1"/>
</dbReference>
<dbReference type="Proteomes" id="UP000184310">
    <property type="component" value="Unassembled WGS sequence"/>
</dbReference>
<evidence type="ECO:0000256" key="5">
    <source>
        <dbReference type="ARBA" id="ARBA00022801"/>
    </source>
</evidence>
<keyword evidence="7" id="KW-0663">Pyridoxal phosphate</keyword>
<feature type="active site" description="Charge relay system" evidence="11">
    <location>
        <position position="465"/>
    </location>
</feature>
<feature type="active site" description="Charge relay system" evidence="11">
    <location>
        <position position="431"/>
    </location>
</feature>
<feature type="region of interest" description="Disordered" evidence="12">
    <location>
        <begin position="727"/>
        <end position="748"/>
    </location>
</feature>
<keyword evidence="6 11" id="KW-0720">Serine protease</keyword>
<dbReference type="PRINTS" id="PR00723">
    <property type="entry name" value="SUBTILISIN"/>
</dbReference>
<keyword evidence="8" id="KW-0408">Iron</keyword>
<dbReference type="InterPro" id="IPR015422">
    <property type="entry name" value="PyrdxlP-dep_Trfase_small"/>
</dbReference>
<feature type="domain" description="Peptidase S8/S53" evidence="13">
    <location>
        <begin position="424"/>
        <end position="667"/>
    </location>
</feature>
<dbReference type="NCBIfam" id="TIGR03895">
    <property type="entry name" value="protease_PatA"/>
    <property type="match status" value="1"/>
</dbReference>
<comment type="cofactor">
    <cofactor evidence="1">
        <name>pyridoxal 5'-phosphate</name>
        <dbReference type="ChEBI" id="CHEBI:597326"/>
    </cofactor>
</comment>
<sequence>MDSIYLDNNATTHVDPEVTTELLPLLNDNYGNPSSSHEFGKNAKKALETARGRVASLINCDSKNIIFTSGGTESNNLAINGLAQKLTQKHHFITSQIEHSSVLEVFHQLEEKGHKVTYLSVDKNGLIYPNQVEEAIKTNENTALISLMLVNNETGVIFPIKEIGKIAKKYNILFHCDAVQAIGKIPINVNELNVDSISISGHKLHAPKGAGALYIADINTICPLILGGNQENGKRSGTEPLPAIVGLGKACEIISKKMDIFVPVIRKNRDLLEQKILKIMPTTIINSYKAPRVCNTSSIQFPGIVGKKLIEQLSNNKIYVSHGSACANNHIGNSHVLKAMGLTDSEICSSLRFSVSKENTEEDINEVINRLSIIFKNIPSEKNNYYIGTSENLSLSKTQYNNDSYEDFYKQLKLLQSKTMGDPNICIAILDGPVDLSHSCFNGANLKNMDVENINYSVKGEATEHGTHITSIIFGQQSGGINGIAPNCRGIILPIYSDDSNGNIIKCNQLGLATAITKAVELGAHIINISGGELVSDVEPENYLRNAINLCKEKGVLIVAAAGNDGCKCLNMPACIPSVLSVGSMDEYGSPSEYSNWGDPYQFNGILAPGENILGAIPNNKSKSKSGTSFSTAIVTGCIALLLSNQIKNGTSPDPLIIRDALLSTASSCKIGDASEANRCLAGKINISETLKQILEKETSTEEVNSYNNINSNINILEMKGSRKFMTHEDNNQNSNPISENSSNDTNITKKTAPVEVSPSECNACKNSTQSQFVYVLGNIGYDFPNEARRDSFTQAMASVIKEPNPYNPKHMIQFLKQHPFYASSLIWTISQESSPLYAIHPSVHFNSEVYDLLREFLEDSTAVFEGIICSIPGVLSGNNVTLINGYTVPILIPELRGMCNWSIDALVKTISAQLDSESQKYLYSFEDDVKKFLKRVYYQLRNLGITSGDRALNYTGTNLVQVKEIFNNPDIVGQYALDTIEVERSSICRPNSDCWDVKIILFKPKKLLEEARKVFLFTVDVSDIVPVSIGTIRDWEMYSCHNN</sequence>
<dbReference type="FunFam" id="3.40.640.10:FF:000084">
    <property type="entry name" value="IscS-like cysteine desulfurase"/>
    <property type="match status" value="1"/>
</dbReference>
<feature type="domain" description="Aminotransferase class V" evidence="14">
    <location>
        <begin position="4"/>
        <end position="366"/>
    </location>
</feature>
<evidence type="ECO:0000259" key="14">
    <source>
        <dbReference type="Pfam" id="PF00266"/>
    </source>
</evidence>
<feature type="domain" description="PatG" evidence="15">
    <location>
        <begin position="773"/>
        <end position="862"/>
    </location>
</feature>
<proteinExistence type="inferred from homology"/>
<name>A0A1M6HIA8_9CLOT</name>
<dbReference type="PANTHER" id="PTHR11601:SF34">
    <property type="entry name" value="CYSTEINE DESULFURASE"/>
    <property type="match status" value="1"/>
</dbReference>
<evidence type="ECO:0000256" key="10">
    <source>
        <dbReference type="ARBA" id="ARBA00050776"/>
    </source>
</evidence>
<feature type="domain" description="PatG C-terminal" evidence="16">
    <location>
        <begin position="925"/>
        <end position="1036"/>
    </location>
</feature>
<evidence type="ECO:0000256" key="12">
    <source>
        <dbReference type="SAM" id="MobiDB-lite"/>
    </source>
</evidence>
<evidence type="ECO:0000256" key="11">
    <source>
        <dbReference type="PROSITE-ProRule" id="PRU01240"/>
    </source>
</evidence>
<dbReference type="GO" id="GO:0004252">
    <property type="term" value="F:serine-type endopeptidase activity"/>
    <property type="evidence" value="ECO:0007669"/>
    <property type="project" value="UniProtKB-UniRule"/>
</dbReference>
<evidence type="ECO:0000259" key="15">
    <source>
        <dbReference type="Pfam" id="PF18047"/>
    </source>
</evidence>
<comment type="similarity">
    <text evidence="2">Belongs to the class-V pyridoxal-phosphate-dependent aminotransferase family. NifS/IscS subfamily.</text>
</comment>
<dbReference type="Pfam" id="PF18047">
    <property type="entry name" value="PatG_D"/>
    <property type="match status" value="1"/>
</dbReference>
<evidence type="ECO:0000256" key="8">
    <source>
        <dbReference type="ARBA" id="ARBA00023004"/>
    </source>
</evidence>
<dbReference type="CDD" id="cd07476">
    <property type="entry name" value="Peptidases_S8_thiazoline_oxidase_subtilisin-like_protease"/>
    <property type="match status" value="1"/>
</dbReference>
<dbReference type="Pfam" id="PF00266">
    <property type="entry name" value="Aminotran_5"/>
    <property type="match status" value="1"/>
</dbReference>
<evidence type="ECO:0000259" key="16">
    <source>
        <dbReference type="Pfam" id="PF18065"/>
    </source>
</evidence>
<dbReference type="Pfam" id="PF00082">
    <property type="entry name" value="Peptidase_S8"/>
    <property type="match status" value="1"/>
</dbReference>
<dbReference type="GO" id="GO:0006508">
    <property type="term" value="P:proteolysis"/>
    <property type="evidence" value="ECO:0007669"/>
    <property type="project" value="UniProtKB-KW"/>
</dbReference>
<feature type="active site" description="Charge relay system" evidence="11">
    <location>
        <position position="629"/>
    </location>
</feature>
<dbReference type="STRING" id="1121302.SAMN02745163_01488"/>
<dbReference type="SUPFAM" id="SSF53383">
    <property type="entry name" value="PLP-dependent transferases"/>
    <property type="match status" value="1"/>
</dbReference>
<dbReference type="Pfam" id="PF18065">
    <property type="entry name" value="PatG_C"/>
    <property type="match status" value="1"/>
</dbReference>
<keyword evidence="5 11" id="KW-0378">Hydrolase</keyword>
<dbReference type="EMBL" id="FQZB01000007">
    <property type="protein sequence ID" value="SHJ21941.1"/>
    <property type="molecule type" value="Genomic_DNA"/>
</dbReference>